<reference evidence="1" key="1">
    <citation type="submission" date="2021-03" db="EMBL/GenBank/DDBJ databases">
        <title>Evolutionary priming and transition to the ectomycorrhizal habit in an iconic lineage of mushroom-forming fungi: is preadaptation a requirement?</title>
        <authorList>
            <consortium name="DOE Joint Genome Institute"/>
            <person name="Looney B.P."/>
            <person name="Miyauchi S."/>
            <person name="Morin E."/>
            <person name="Drula E."/>
            <person name="Courty P.E."/>
            <person name="Chicoki N."/>
            <person name="Fauchery L."/>
            <person name="Kohler A."/>
            <person name="Kuo A."/>
            <person name="LaButti K."/>
            <person name="Pangilinan J."/>
            <person name="Lipzen A."/>
            <person name="Riley R."/>
            <person name="Andreopoulos W."/>
            <person name="He G."/>
            <person name="Johnson J."/>
            <person name="Barry K.W."/>
            <person name="Grigoriev I.V."/>
            <person name="Nagy L."/>
            <person name="Hibbett D."/>
            <person name="Henrissat B."/>
            <person name="Matheny P.B."/>
            <person name="Labbe J."/>
            <person name="Martin A.F."/>
        </authorList>
    </citation>
    <scope>NUCLEOTIDE SEQUENCE</scope>
    <source>
        <strain evidence="1">BPL698</strain>
    </source>
</reference>
<keyword evidence="2" id="KW-1185">Reference proteome</keyword>
<evidence type="ECO:0000313" key="2">
    <source>
        <dbReference type="Proteomes" id="UP001207468"/>
    </source>
</evidence>
<proteinExistence type="predicted"/>
<dbReference type="EMBL" id="JAGFNK010000191">
    <property type="protein sequence ID" value="KAI9460084.1"/>
    <property type="molecule type" value="Genomic_DNA"/>
</dbReference>
<comment type="caution">
    <text evidence="1">The sequence shown here is derived from an EMBL/GenBank/DDBJ whole genome shotgun (WGS) entry which is preliminary data.</text>
</comment>
<organism evidence="1 2">
    <name type="scientific">Russula earlei</name>
    <dbReference type="NCBI Taxonomy" id="71964"/>
    <lineage>
        <taxon>Eukaryota</taxon>
        <taxon>Fungi</taxon>
        <taxon>Dikarya</taxon>
        <taxon>Basidiomycota</taxon>
        <taxon>Agaricomycotina</taxon>
        <taxon>Agaricomycetes</taxon>
        <taxon>Russulales</taxon>
        <taxon>Russulaceae</taxon>
        <taxon>Russula</taxon>
    </lineage>
</organism>
<protein>
    <submittedName>
        <fullName evidence="1">Uncharacterized protein</fullName>
    </submittedName>
</protein>
<name>A0ACC0U4F7_9AGAM</name>
<dbReference type="Proteomes" id="UP001207468">
    <property type="component" value="Unassembled WGS sequence"/>
</dbReference>
<evidence type="ECO:0000313" key="1">
    <source>
        <dbReference type="EMBL" id="KAI9460084.1"/>
    </source>
</evidence>
<gene>
    <name evidence="1" type="ORF">F5148DRAFT_271766</name>
</gene>
<accession>A0ACC0U4F7</accession>
<sequence length="319" mass="35290">MFTTFMRSATAKLAAKLAQRPKASADTIRPYDPKMGEGHFVRVEAVRAQDRTVLGHIRRVLGKARKGRAQPEPSIASPKSPVSEIPSIIITDETGTHFDFDPMQDEACEQTYEYEDLNFPYPTRDLHDAAEGEGEPGYETDEPTSAFSDDSSDFDIIDHQDLASIQEESGDEWESSDSDNFSTRADDGHEEILSEHEAENEVPSTNSEAGEDTNVWIWSSHADVVTSPTVFQREGRPQTTLSPSSIFFFPSTPASTLTTPTPSEGDSGPSTPRDTSALVPESISYEDALFADFKEIIEGIIGDDEEEWNEPRRDAPAHR</sequence>